<organism evidence="2 3">
    <name type="scientific">Enterobacter ludwigii</name>
    <dbReference type="NCBI Taxonomy" id="299767"/>
    <lineage>
        <taxon>Bacteria</taxon>
        <taxon>Pseudomonadati</taxon>
        <taxon>Pseudomonadota</taxon>
        <taxon>Gammaproteobacteria</taxon>
        <taxon>Enterobacterales</taxon>
        <taxon>Enterobacteriaceae</taxon>
        <taxon>Enterobacter</taxon>
        <taxon>Enterobacter cloacae complex</taxon>
    </lineage>
</organism>
<dbReference type="RefSeq" id="WP_271661458.1">
    <property type="nucleotide sequence ID" value="NZ_CP116347.1"/>
</dbReference>
<keyword evidence="3" id="KW-1185">Reference proteome</keyword>
<reference evidence="2 3" key="1">
    <citation type="submission" date="2023-01" db="EMBL/GenBank/DDBJ databases">
        <title>Genome sequence resource and annotation of Enterobacter ludwigii, an economically important pathogen of seedling wilt with strawberry.</title>
        <authorList>
            <person name="Xie Y."/>
        </authorList>
    </citation>
    <scope>NUCLEOTIDE SEQUENCE [LARGE SCALE GENOMIC DNA]</scope>
    <source>
        <strain evidence="2 3">CM-TZ4</strain>
    </source>
</reference>
<evidence type="ECO:0000313" key="3">
    <source>
        <dbReference type="Proteomes" id="UP001210538"/>
    </source>
</evidence>
<name>A0AAX3LEI6_9ENTR</name>
<proteinExistence type="predicted"/>
<dbReference type="EMBL" id="CP116347">
    <property type="protein sequence ID" value="WCE14735.1"/>
    <property type="molecule type" value="Genomic_DNA"/>
</dbReference>
<evidence type="ECO:0000256" key="1">
    <source>
        <dbReference type="SAM" id="MobiDB-lite"/>
    </source>
</evidence>
<feature type="region of interest" description="Disordered" evidence="1">
    <location>
        <begin position="344"/>
        <end position="369"/>
    </location>
</feature>
<sequence>MARNNDIRVDIDGDASGLQRALNQSQRSLDTFARNTSGTLSSSADSIAGAFGRMSTGIGGVISVAGLAATSVGALVLKANDMVRELNQLSKQSGLSVEQLQRLQKAFRETGFDAEKFGDINQDTLDKLADAYRNGGGISDDIKSVGLDPKKYTKFLNDTQGGVKAVIQMFYDLRDAGASVADQKFLLESVASDASKLTGVLNESANANEAWLKISKESVDVTDEQAKQYAEFDKNLNTLTQTGKTYLFEALNPIVVATNNFVDVMSKKPDSTEFFDTYITKANALHKLLNSFGILNLVDPLTQSLIDGEEERRKNNKAPVLNNTLPLGAATVQLDEKVGYVDPAKEQAEREKKLKEEQRKQEQAAAKAKTLQEKAARERLTAQAALDKAITDMTIDSNARQLAEFDRQQKALVDVINKSATTLGLSKTQLQKLLSDQLASGAAKRLDMVNQMIGYQDPNKSLKDTNALLASGGLNSTQKDFLADQQNQRINGGNPFTYDNTDKLQKDNTDAMNAELAQNDLLLKGHEDYEKRKAEITAKYNAQAIDISNQNAQAQLEIFGSTADSLAQGMVDAFGSASGAAQAAFALSKGISIAQTVLSIQSALAQALATPFPASLANYAQILSLGMSIISTAKGAANGQFHGGVDELPAGYDNKSFVLKAGERVVQPEANKKLTAFLDKHEGGSTSGDITVNAPLIIQGDVAGDDKKFNEMLKKHQNSVAQAVRSSQKRNT</sequence>
<feature type="compositionally biased region" description="Basic and acidic residues" evidence="1">
    <location>
        <begin position="344"/>
        <end position="362"/>
    </location>
</feature>
<dbReference type="Proteomes" id="UP001210538">
    <property type="component" value="Chromosome"/>
</dbReference>
<dbReference type="AlphaFoldDB" id="A0AAX3LEI6"/>
<protein>
    <submittedName>
        <fullName evidence="2">Uncharacterized protein</fullName>
    </submittedName>
</protein>
<evidence type="ECO:0000313" key="2">
    <source>
        <dbReference type="EMBL" id="WCE14735.1"/>
    </source>
</evidence>
<gene>
    <name evidence="2" type="ORF">PHA72_07680</name>
</gene>
<accession>A0AAX3LEI6</accession>